<evidence type="ECO:0000259" key="2">
    <source>
        <dbReference type="Pfam" id="PF10543"/>
    </source>
</evidence>
<gene>
    <name evidence="3" type="ORF">GALL_217140</name>
</gene>
<comment type="caution">
    <text evidence="3">The sequence shown here is derived from an EMBL/GenBank/DDBJ whole genome shotgun (WGS) entry which is preliminary data.</text>
</comment>
<dbReference type="InterPro" id="IPR018873">
    <property type="entry name" value="KilA-N_DNA-bd_domain"/>
</dbReference>
<keyword evidence="1" id="KW-0175">Coiled coil</keyword>
<evidence type="ECO:0000256" key="1">
    <source>
        <dbReference type="SAM" id="Coils"/>
    </source>
</evidence>
<dbReference type="AlphaFoldDB" id="A0A1J5S3J0"/>
<protein>
    <submittedName>
        <fullName evidence="3">ORF6N domain protein</fullName>
    </submittedName>
</protein>
<feature type="coiled-coil region" evidence="1">
    <location>
        <begin position="177"/>
        <end position="204"/>
    </location>
</feature>
<proteinExistence type="predicted"/>
<feature type="domain" description="KilA-N DNA-binding" evidence="2">
    <location>
        <begin position="74"/>
        <end position="156"/>
    </location>
</feature>
<organism evidence="3">
    <name type="scientific">mine drainage metagenome</name>
    <dbReference type="NCBI Taxonomy" id="410659"/>
    <lineage>
        <taxon>unclassified sequences</taxon>
        <taxon>metagenomes</taxon>
        <taxon>ecological metagenomes</taxon>
    </lineage>
</organism>
<evidence type="ECO:0000313" key="3">
    <source>
        <dbReference type="EMBL" id="OIQ96315.1"/>
    </source>
</evidence>
<sequence length="235" mass="26395">MRPGFEMILAGRDCGTCAMAHIGYKCAGNDERHLPDGEAQIKPLALVWLYFTNRKGRSMADKKLFIATANIESKILLIRGQKAMLDADLAELYGVETRALNQALKRNVERFPEDFAFQLTAEESANLISQNVTSSWGGRRKLPYVFTEHGALMLGNVLKSERAVEVSLMVVRAFIRMRELVEGNKELAQKLNQLERKVGAHDKAIAEIINAIRQLMAPSDPNKKRPIGFAPWKEK</sequence>
<name>A0A1J5S3J0_9ZZZZ</name>
<reference evidence="3" key="1">
    <citation type="submission" date="2016-10" db="EMBL/GenBank/DDBJ databases">
        <title>Sequence of Gallionella enrichment culture.</title>
        <authorList>
            <person name="Poehlein A."/>
            <person name="Muehling M."/>
            <person name="Daniel R."/>
        </authorList>
    </citation>
    <scope>NUCLEOTIDE SEQUENCE</scope>
</reference>
<dbReference type="EMBL" id="MLJW01000151">
    <property type="protein sequence ID" value="OIQ96315.1"/>
    <property type="molecule type" value="Genomic_DNA"/>
</dbReference>
<dbReference type="Pfam" id="PF10543">
    <property type="entry name" value="ORF6N"/>
    <property type="match status" value="1"/>
</dbReference>
<accession>A0A1J5S3J0</accession>